<comment type="catalytic activity">
    <reaction evidence="8">
        <text>L-tyrosyl-[protein] + UTP = O-(5'-uridylyl)-L-tyrosyl-[protein] + diphosphate</text>
        <dbReference type="Rhea" id="RHEA:83887"/>
        <dbReference type="Rhea" id="RHEA-COMP:10136"/>
        <dbReference type="Rhea" id="RHEA-COMP:20238"/>
        <dbReference type="ChEBI" id="CHEBI:33019"/>
        <dbReference type="ChEBI" id="CHEBI:46398"/>
        <dbReference type="ChEBI" id="CHEBI:46858"/>
        <dbReference type="ChEBI" id="CHEBI:90602"/>
    </reaction>
</comment>
<evidence type="ECO:0000256" key="8">
    <source>
        <dbReference type="HAMAP-Rule" id="MF_00692"/>
    </source>
</evidence>
<comment type="cofactor">
    <cofactor evidence="8">
        <name>Mg(2+)</name>
        <dbReference type="ChEBI" id="CHEBI:18420"/>
    </cofactor>
    <cofactor evidence="8">
        <name>Mn(2+)</name>
        <dbReference type="ChEBI" id="CHEBI:29035"/>
    </cofactor>
</comment>
<evidence type="ECO:0000256" key="5">
    <source>
        <dbReference type="ARBA" id="ARBA00022741"/>
    </source>
</evidence>
<evidence type="ECO:0000256" key="6">
    <source>
        <dbReference type="ARBA" id="ARBA00022840"/>
    </source>
</evidence>
<comment type="catalytic activity">
    <reaction evidence="8">
        <text>L-histidyl-[protein] + UTP = N(tele)-(5'-uridylyl)-L-histidyl-[protein] + diphosphate</text>
        <dbReference type="Rhea" id="RHEA:83891"/>
        <dbReference type="Rhea" id="RHEA-COMP:9745"/>
        <dbReference type="Rhea" id="RHEA-COMP:20239"/>
        <dbReference type="ChEBI" id="CHEBI:29979"/>
        <dbReference type="ChEBI" id="CHEBI:33019"/>
        <dbReference type="ChEBI" id="CHEBI:46398"/>
        <dbReference type="ChEBI" id="CHEBI:233474"/>
    </reaction>
</comment>
<feature type="binding site" evidence="8">
    <location>
        <position position="186"/>
    </location>
    <ligand>
        <name>ATP</name>
        <dbReference type="ChEBI" id="CHEBI:30616"/>
    </ligand>
</feature>
<feature type="binding site" evidence="8">
    <location>
        <position position="127"/>
    </location>
    <ligand>
        <name>ATP</name>
        <dbReference type="ChEBI" id="CHEBI:30616"/>
    </ligand>
</feature>
<keyword evidence="10" id="KW-1185">Reference proteome</keyword>
<keyword evidence="2 8" id="KW-0808">Transferase</keyword>
<dbReference type="GO" id="GO:0000287">
    <property type="term" value="F:magnesium ion binding"/>
    <property type="evidence" value="ECO:0007669"/>
    <property type="project" value="UniProtKB-UniRule"/>
</dbReference>
<keyword evidence="5 8" id="KW-0547">Nucleotide-binding</keyword>
<feature type="binding site" evidence="8">
    <location>
        <position position="95"/>
    </location>
    <ligand>
        <name>ATP</name>
        <dbReference type="ChEBI" id="CHEBI:30616"/>
    </ligand>
</feature>
<feature type="binding site" evidence="8">
    <location>
        <position position="179"/>
    </location>
    <ligand>
        <name>ATP</name>
        <dbReference type="ChEBI" id="CHEBI:30616"/>
    </ligand>
</feature>
<dbReference type="EC" id="2.7.7.108" evidence="8"/>
<keyword evidence="6 8" id="KW-0067">ATP-binding</keyword>
<dbReference type="GO" id="GO:0070733">
    <property type="term" value="F:AMPylase activity"/>
    <property type="evidence" value="ECO:0007669"/>
    <property type="project" value="UniProtKB-EC"/>
</dbReference>
<keyword evidence="4 8" id="KW-0479">Metal-binding</keyword>
<evidence type="ECO:0000313" key="10">
    <source>
        <dbReference type="Proteomes" id="UP000190162"/>
    </source>
</evidence>
<evidence type="ECO:0000256" key="1">
    <source>
        <dbReference type="ARBA" id="ARBA00009747"/>
    </source>
</evidence>
<dbReference type="EMBL" id="FUXU01000005">
    <property type="protein sequence ID" value="SKA47326.1"/>
    <property type="molecule type" value="Genomic_DNA"/>
</dbReference>
<dbReference type="PANTHER" id="PTHR32057:SF14">
    <property type="entry name" value="PROTEIN ADENYLYLTRANSFERASE SELO, MITOCHONDRIAL"/>
    <property type="match status" value="1"/>
</dbReference>
<feature type="binding site" evidence="8">
    <location>
        <position position="92"/>
    </location>
    <ligand>
        <name>ATP</name>
        <dbReference type="ChEBI" id="CHEBI:30616"/>
    </ligand>
</feature>
<comment type="catalytic activity">
    <reaction evidence="8">
        <text>L-seryl-[protein] + ATP = 3-O-(5'-adenylyl)-L-seryl-[protein] + diphosphate</text>
        <dbReference type="Rhea" id="RHEA:58120"/>
        <dbReference type="Rhea" id="RHEA-COMP:9863"/>
        <dbReference type="Rhea" id="RHEA-COMP:15073"/>
        <dbReference type="ChEBI" id="CHEBI:29999"/>
        <dbReference type="ChEBI" id="CHEBI:30616"/>
        <dbReference type="ChEBI" id="CHEBI:33019"/>
        <dbReference type="ChEBI" id="CHEBI:142516"/>
        <dbReference type="EC" id="2.7.7.108"/>
    </reaction>
</comment>
<name>A0A1T4U3Q2_9GAMM</name>
<dbReference type="GO" id="GO:0005524">
    <property type="term" value="F:ATP binding"/>
    <property type="evidence" value="ECO:0007669"/>
    <property type="project" value="UniProtKB-UniRule"/>
</dbReference>
<feature type="binding site" evidence="8">
    <location>
        <position position="265"/>
    </location>
    <ligand>
        <name>Mg(2+)</name>
        <dbReference type="ChEBI" id="CHEBI:18420"/>
    </ligand>
</feature>
<dbReference type="AlphaFoldDB" id="A0A1T4U3Q2"/>
<accession>A0A1T4U3Q2</accession>
<dbReference type="Proteomes" id="UP000190162">
    <property type="component" value="Unassembled WGS sequence"/>
</dbReference>
<dbReference type="InterPro" id="IPR003846">
    <property type="entry name" value="SelO"/>
</dbReference>
<dbReference type="NCBIfam" id="NF000658">
    <property type="entry name" value="PRK00029.1"/>
    <property type="match status" value="1"/>
</dbReference>
<organism evidence="9 10">
    <name type="scientific">Enterovibrio nigricans DSM 22720</name>
    <dbReference type="NCBI Taxonomy" id="1121868"/>
    <lineage>
        <taxon>Bacteria</taxon>
        <taxon>Pseudomonadati</taxon>
        <taxon>Pseudomonadota</taxon>
        <taxon>Gammaproteobacteria</taxon>
        <taxon>Vibrionales</taxon>
        <taxon>Vibrionaceae</taxon>
        <taxon>Enterovibrio</taxon>
    </lineage>
</organism>
<evidence type="ECO:0000313" key="9">
    <source>
        <dbReference type="EMBL" id="SKA47326.1"/>
    </source>
</evidence>
<feature type="binding site" evidence="8">
    <location>
        <position position="256"/>
    </location>
    <ligand>
        <name>Mg(2+)</name>
        <dbReference type="ChEBI" id="CHEBI:18420"/>
    </ligand>
</feature>
<dbReference type="EC" id="2.7.7.-" evidence="8"/>
<sequence length="492" mass="54385">MVAVSNTNPISNQIYLDLPNDMYTPLAPKRVESPTLLALNHNLLKNYGLDCEWFEGTEGISYLAGNGDYSASNPIAMAYAGHQFGHYSPLLGDGRAHLLGQLKISDEQYIDVQLKGSGRTPYSRGGDGRATVGAVIREYLMGEAMAGLGIPTTRTLAILGTGERVMRDYQMVPGGIQARAASSHIRVGSFQYAYAKSGESGVKALADHLIEHHYSALSERDDKYPALLEAIGIRQANLIAQWMLVGFIHGVMNTDNMSLVGETIDFGPCAFMDEFKAGKVFSSIDREGRYAWNQQANIGYWNLSRLAETLLPLFDSDSEQAIKIAEAHLQIYISTFQETFQLGLKAKLCMTSDNELAEDLINSALPTIEREGIDFTLFFDALTRHAQGESDAELLSLFSSADVGQAWLSQWAQERDSSDEALAAMRQANPALIARNHQVEKTIEDAMERNDFTLFHRLAEALKTPYHVSEENRDLQAAPKPQERVLRTFCGT</sequence>
<evidence type="ECO:0000256" key="4">
    <source>
        <dbReference type="ARBA" id="ARBA00022723"/>
    </source>
</evidence>
<feature type="binding site" evidence="8">
    <location>
        <position position="128"/>
    </location>
    <ligand>
        <name>ATP</name>
        <dbReference type="ChEBI" id="CHEBI:30616"/>
    </ligand>
</feature>
<feature type="binding site" evidence="8">
    <location>
        <position position="115"/>
    </location>
    <ligand>
        <name>ATP</name>
        <dbReference type="ChEBI" id="CHEBI:30616"/>
    </ligand>
</feature>
<comment type="similarity">
    <text evidence="1 8">Belongs to the SELO family.</text>
</comment>
<dbReference type="PANTHER" id="PTHR32057">
    <property type="entry name" value="PROTEIN ADENYLYLTRANSFERASE SELO, MITOCHONDRIAL"/>
    <property type="match status" value="1"/>
</dbReference>
<feature type="active site" description="Proton acceptor" evidence="8">
    <location>
        <position position="255"/>
    </location>
</feature>
<feature type="binding site" evidence="8">
    <location>
        <position position="265"/>
    </location>
    <ligand>
        <name>ATP</name>
        <dbReference type="ChEBI" id="CHEBI:30616"/>
    </ligand>
</feature>
<comment type="catalytic activity">
    <reaction evidence="8">
        <text>L-threonyl-[protein] + ATP = 3-O-(5'-adenylyl)-L-threonyl-[protein] + diphosphate</text>
        <dbReference type="Rhea" id="RHEA:54292"/>
        <dbReference type="Rhea" id="RHEA-COMP:11060"/>
        <dbReference type="Rhea" id="RHEA-COMP:13847"/>
        <dbReference type="ChEBI" id="CHEBI:30013"/>
        <dbReference type="ChEBI" id="CHEBI:30616"/>
        <dbReference type="ChEBI" id="CHEBI:33019"/>
        <dbReference type="ChEBI" id="CHEBI:138113"/>
        <dbReference type="EC" id="2.7.7.108"/>
    </reaction>
</comment>
<comment type="function">
    <text evidence="8">Nucleotidyltransferase involved in the post-translational modification of proteins. It can catalyze the addition of adenosine monophosphate (AMP) or uridine monophosphate (UMP) to a protein, resulting in modifications known as AMPylation and UMPylation.</text>
</comment>
<proteinExistence type="inferred from homology"/>
<dbReference type="Pfam" id="PF02696">
    <property type="entry name" value="SelO"/>
    <property type="match status" value="1"/>
</dbReference>
<evidence type="ECO:0000256" key="7">
    <source>
        <dbReference type="ARBA" id="ARBA00022842"/>
    </source>
</evidence>
<dbReference type="HAMAP" id="MF_00692">
    <property type="entry name" value="SelO"/>
    <property type="match status" value="1"/>
</dbReference>
<protein>
    <recommendedName>
        <fullName evidence="8">Protein nucleotidyltransferase YdiU</fullName>
        <ecNumber evidence="8">2.7.7.-</ecNumber>
    </recommendedName>
    <alternativeName>
        <fullName evidence="8">Protein adenylyltransferase YdiU</fullName>
        <ecNumber evidence="8">2.7.7.108</ecNumber>
    </alternativeName>
    <alternativeName>
        <fullName evidence="8">Protein uridylyltransferase YdiU</fullName>
        <ecNumber evidence="8">2.7.7.-</ecNumber>
    </alternativeName>
</protein>
<keyword evidence="8" id="KW-0464">Manganese</keyword>
<keyword evidence="3 8" id="KW-0548">Nucleotidyltransferase</keyword>
<gene>
    <name evidence="8" type="primary">ydiU</name>
    <name evidence="8" type="synonym">selO</name>
    <name evidence="9" type="ORF">SAMN02745132_00691</name>
</gene>
<evidence type="ECO:0000256" key="3">
    <source>
        <dbReference type="ARBA" id="ARBA00022695"/>
    </source>
</evidence>
<dbReference type="GO" id="GO:0030145">
    <property type="term" value="F:manganese ion binding"/>
    <property type="evidence" value="ECO:0007669"/>
    <property type="project" value="UniProtKB-UniRule"/>
</dbReference>
<comment type="catalytic activity">
    <reaction evidence="8">
        <text>L-seryl-[protein] + UTP = O-(5'-uridylyl)-L-seryl-[protein] + diphosphate</text>
        <dbReference type="Rhea" id="RHEA:64604"/>
        <dbReference type="Rhea" id="RHEA-COMP:9863"/>
        <dbReference type="Rhea" id="RHEA-COMP:16635"/>
        <dbReference type="ChEBI" id="CHEBI:29999"/>
        <dbReference type="ChEBI" id="CHEBI:33019"/>
        <dbReference type="ChEBI" id="CHEBI:46398"/>
        <dbReference type="ChEBI" id="CHEBI:156051"/>
    </reaction>
</comment>
<feature type="binding site" evidence="8">
    <location>
        <position position="94"/>
    </location>
    <ligand>
        <name>ATP</name>
        <dbReference type="ChEBI" id="CHEBI:30616"/>
    </ligand>
</feature>
<keyword evidence="7 8" id="KW-0460">Magnesium</keyword>
<comment type="catalytic activity">
    <reaction evidence="8">
        <text>L-tyrosyl-[protein] + ATP = O-(5'-adenylyl)-L-tyrosyl-[protein] + diphosphate</text>
        <dbReference type="Rhea" id="RHEA:54288"/>
        <dbReference type="Rhea" id="RHEA-COMP:10136"/>
        <dbReference type="Rhea" id="RHEA-COMP:13846"/>
        <dbReference type="ChEBI" id="CHEBI:30616"/>
        <dbReference type="ChEBI" id="CHEBI:33019"/>
        <dbReference type="ChEBI" id="CHEBI:46858"/>
        <dbReference type="ChEBI" id="CHEBI:83624"/>
        <dbReference type="EC" id="2.7.7.108"/>
    </reaction>
</comment>
<reference evidence="10" key="1">
    <citation type="submission" date="2017-02" db="EMBL/GenBank/DDBJ databases">
        <authorList>
            <person name="Varghese N."/>
            <person name="Submissions S."/>
        </authorList>
    </citation>
    <scope>NUCLEOTIDE SEQUENCE [LARGE SCALE GENOMIC DNA]</scope>
    <source>
        <strain evidence="10">DSM 22720</strain>
    </source>
</reference>
<evidence type="ECO:0000256" key="2">
    <source>
        <dbReference type="ARBA" id="ARBA00022679"/>
    </source>
</evidence>